<dbReference type="Proteomes" id="UP001169027">
    <property type="component" value="Unassembled WGS sequence"/>
</dbReference>
<evidence type="ECO:0000256" key="2">
    <source>
        <dbReference type="ARBA" id="ARBA00023125"/>
    </source>
</evidence>
<protein>
    <submittedName>
        <fullName evidence="6">MarR family winged helix-turn-helix transcriptional regulator</fullName>
    </submittedName>
</protein>
<dbReference type="PANTHER" id="PTHR42756">
    <property type="entry name" value="TRANSCRIPTIONAL REGULATOR, MARR"/>
    <property type="match status" value="1"/>
</dbReference>
<keyword evidence="3" id="KW-0804">Transcription</keyword>
<keyword evidence="2" id="KW-0238">DNA-binding</keyword>
<dbReference type="RefSeq" id="WP_301813267.1">
    <property type="nucleotide sequence ID" value="NZ_JAUJZH010000020.1"/>
</dbReference>
<dbReference type="PRINTS" id="PR00598">
    <property type="entry name" value="HTHMARR"/>
</dbReference>
<dbReference type="Gene3D" id="1.10.10.10">
    <property type="entry name" value="Winged helix-like DNA-binding domain superfamily/Winged helix DNA-binding domain"/>
    <property type="match status" value="1"/>
</dbReference>
<keyword evidence="7" id="KW-1185">Reference proteome</keyword>
<dbReference type="InterPro" id="IPR036390">
    <property type="entry name" value="WH_DNA-bd_sf"/>
</dbReference>
<dbReference type="InterPro" id="IPR036388">
    <property type="entry name" value="WH-like_DNA-bd_sf"/>
</dbReference>
<accession>A0ABT8S9E1</accession>
<evidence type="ECO:0000256" key="1">
    <source>
        <dbReference type="ARBA" id="ARBA00023015"/>
    </source>
</evidence>
<dbReference type="SUPFAM" id="SSF46785">
    <property type="entry name" value="Winged helix' DNA-binding domain"/>
    <property type="match status" value="1"/>
</dbReference>
<dbReference type="PROSITE" id="PS50995">
    <property type="entry name" value="HTH_MARR_2"/>
    <property type="match status" value="1"/>
</dbReference>
<reference evidence="6" key="1">
    <citation type="submission" date="2023-06" db="EMBL/GenBank/DDBJ databases">
        <authorList>
            <person name="Jiang Y."/>
            <person name="Liu Q."/>
        </authorList>
    </citation>
    <scope>NUCLEOTIDE SEQUENCE</scope>
    <source>
        <strain evidence="6">CGMCC 1.12090</strain>
    </source>
</reference>
<evidence type="ECO:0000313" key="6">
    <source>
        <dbReference type="EMBL" id="MDO1535527.1"/>
    </source>
</evidence>
<dbReference type="Pfam" id="PF12802">
    <property type="entry name" value="MarR_2"/>
    <property type="match status" value="1"/>
</dbReference>
<feature type="region of interest" description="Disordered" evidence="4">
    <location>
        <begin position="155"/>
        <end position="177"/>
    </location>
</feature>
<evidence type="ECO:0000256" key="4">
    <source>
        <dbReference type="SAM" id="MobiDB-lite"/>
    </source>
</evidence>
<feature type="domain" description="HTH marR-type" evidence="5">
    <location>
        <begin position="10"/>
        <end position="143"/>
    </location>
</feature>
<dbReference type="PANTHER" id="PTHR42756:SF1">
    <property type="entry name" value="TRANSCRIPTIONAL REPRESSOR OF EMRAB OPERON"/>
    <property type="match status" value="1"/>
</dbReference>
<organism evidence="6 7">
    <name type="scientific">Variovorax ginsengisoli</name>
    <dbReference type="NCBI Taxonomy" id="363844"/>
    <lineage>
        <taxon>Bacteria</taxon>
        <taxon>Pseudomonadati</taxon>
        <taxon>Pseudomonadota</taxon>
        <taxon>Betaproteobacteria</taxon>
        <taxon>Burkholderiales</taxon>
        <taxon>Comamonadaceae</taxon>
        <taxon>Variovorax</taxon>
    </lineage>
</organism>
<evidence type="ECO:0000259" key="5">
    <source>
        <dbReference type="PROSITE" id="PS50995"/>
    </source>
</evidence>
<comment type="caution">
    <text evidence="6">The sequence shown here is derived from an EMBL/GenBank/DDBJ whole genome shotgun (WGS) entry which is preliminary data.</text>
</comment>
<dbReference type="EMBL" id="JAUKVY010000020">
    <property type="protein sequence ID" value="MDO1535527.1"/>
    <property type="molecule type" value="Genomic_DNA"/>
</dbReference>
<sequence>MSFAQPVVVEDLLNYKLSRLLASSGAMVTRLCEGRYGITRREWRLICMLASQDGLSPSALAQRAHLTRARISRHVADLTEKKLVTRQIVATDKRRSRISLTAAGRTIHDELFPKSVAFNNRVLGALSPAELRKFDATLQKLTDVADALNASVVPEEKADRRHGGSRRFSRATFDSRL</sequence>
<keyword evidence="1" id="KW-0805">Transcription regulation</keyword>
<dbReference type="InterPro" id="IPR000835">
    <property type="entry name" value="HTH_MarR-typ"/>
</dbReference>
<name>A0ABT8S9E1_9BURK</name>
<gene>
    <name evidence="6" type="ORF">Q2T77_24890</name>
</gene>
<evidence type="ECO:0000313" key="7">
    <source>
        <dbReference type="Proteomes" id="UP001169027"/>
    </source>
</evidence>
<evidence type="ECO:0000256" key="3">
    <source>
        <dbReference type="ARBA" id="ARBA00023163"/>
    </source>
</evidence>
<proteinExistence type="predicted"/>
<dbReference type="SMART" id="SM00347">
    <property type="entry name" value="HTH_MARR"/>
    <property type="match status" value="1"/>
</dbReference>